<sequence>MFSLDTQREDERLVSLRWPGEEDICIEVIDVSDPGTVSETSRGNFYSPSSILYGRCCESLDDMES</sequence>
<reference evidence="1" key="1">
    <citation type="submission" date="2021-07" db="EMBL/GenBank/DDBJ databases">
        <authorList>
            <person name="Durling M."/>
        </authorList>
    </citation>
    <scope>NUCLEOTIDE SEQUENCE</scope>
</reference>
<comment type="caution">
    <text evidence="1">The sequence shown here is derived from an EMBL/GenBank/DDBJ whole genome shotgun (WGS) entry which is preliminary data.</text>
</comment>
<evidence type="ECO:0000313" key="2">
    <source>
        <dbReference type="Proteomes" id="UP000701801"/>
    </source>
</evidence>
<organism evidence="1 2">
    <name type="scientific">Hymenoscyphus albidus</name>
    <dbReference type="NCBI Taxonomy" id="595503"/>
    <lineage>
        <taxon>Eukaryota</taxon>
        <taxon>Fungi</taxon>
        <taxon>Dikarya</taxon>
        <taxon>Ascomycota</taxon>
        <taxon>Pezizomycotina</taxon>
        <taxon>Leotiomycetes</taxon>
        <taxon>Helotiales</taxon>
        <taxon>Helotiaceae</taxon>
        <taxon>Hymenoscyphus</taxon>
    </lineage>
</organism>
<accession>A0A9N9Q5L5</accession>
<protein>
    <submittedName>
        <fullName evidence="1">Uncharacterized protein</fullName>
    </submittedName>
</protein>
<keyword evidence="2" id="KW-1185">Reference proteome</keyword>
<gene>
    <name evidence="1" type="ORF">HYALB_00005808</name>
</gene>
<dbReference type="Proteomes" id="UP000701801">
    <property type="component" value="Unassembled WGS sequence"/>
</dbReference>
<name>A0A9N9Q5L5_9HELO</name>
<dbReference type="AlphaFoldDB" id="A0A9N9Q5L5"/>
<dbReference type="EMBL" id="CAJVRM010000108">
    <property type="protein sequence ID" value="CAG8974536.1"/>
    <property type="molecule type" value="Genomic_DNA"/>
</dbReference>
<evidence type="ECO:0000313" key="1">
    <source>
        <dbReference type="EMBL" id="CAG8974536.1"/>
    </source>
</evidence>
<proteinExistence type="predicted"/>